<protein>
    <submittedName>
        <fullName evidence="1">Uncharacterized protein</fullName>
    </submittedName>
</protein>
<organism evidence="1">
    <name type="scientific">Oscillatoriales cyanobacterium SpSt-418</name>
    <dbReference type="NCBI Taxonomy" id="2282169"/>
    <lineage>
        <taxon>Bacteria</taxon>
        <taxon>Bacillati</taxon>
        <taxon>Cyanobacteriota</taxon>
        <taxon>Cyanophyceae</taxon>
        <taxon>Oscillatoriophycideae</taxon>
        <taxon>Oscillatoriales</taxon>
    </lineage>
</organism>
<evidence type="ECO:0000313" key="1">
    <source>
        <dbReference type="EMBL" id="HFM99789.1"/>
    </source>
</evidence>
<comment type="caution">
    <text evidence="1">The sequence shown here is derived from an EMBL/GenBank/DDBJ whole genome shotgun (WGS) entry which is preliminary data.</text>
</comment>
<dbReference type="AlphaFoldDB" id="A0A7C3KFG8"/>
<dbReference type="EMBL" id="DSRU01000275">
    <property type="protein sequence ID" value="HFM99789.1"/>
    <property type="molecule type" value="Genomic_DNA"/>
</dbReference>
<accession>A0A7C3KFG8</accession>
<name>A0A7C3KFG8_9CYAN</name>
<sequence length="62" mass="6685">MNTHRTIQDLVLPDGTQINSGVEFNAKDHPSLTEALIKVLEGNSTIAKLTPVATKKADSKPE</sequence>
<reference evidence="1" key="1">
    <citation type="journal article" date="2020" name="mSystems">
        <title>Genome- and Community-Level Interaction Insights into Carbon Utilization and Element Cycling Functions of Hydrothermarchaeota in Hydrothermal Sediment.</title>
        <authorList>
            <person name="Zhou Z."/>
            <person name="Liu Y."/>
            <person name="Xu W."/>
            <person name="Pan J."/>
            <person name="Luo Z.H."/>
            <person name="Li M."/>
        </authorList>
    </citation>
    <scope>NUCLEOTIDE SEQUENCE [LARGE SCALE GENOMIC DNA]</scope>
    <source>
        <strain evidence="1">SpSt-418</strain>
    </source>
</reference>
<proteinExistence type="predicted"/>
<gene>
    <name evidence="1" type="ORF">ENR64_18950</name>
</gene>